<dbReference type="InterPro" id="IPR018076">
    <property type="entry name" value="T2SS_GspF_dom"/>
</dbReference>
<organism evidence="8 9">
    <name type="scientific">Corynebacterium suranareeae</name>
    <dbReference type="NCBI Taxonomy" id="2506452"/>
    <lineage>
        <taxon>Bacteria</taxon>
        <taxon>Bacillati</taxon>
        <taxon>Actinomycetota</taxon>
        <taxon>Actinomycetes</taxon>
        <taxon>Mycobacteriales</taxon>
        <taxon>Corynebacteriaceae</taxon>
        <taxon>Corynebacterium</taxon>
    </lineage>
</organism>
<evidence type="ECO:0000256" key="6">
    <source>
        <dbReference type="SAM" id="Phobius"/>
    </source>
</evidence>
<evidence type="ECO:0000313" key="9">
    <source>
        <dbReference type="Proteomes" id="UP000218244"/>
    </source>
</evidence>
<dbReference type="PANTHER" id="PTHR35007">
    <property type="entry name" value="INTEGRAL MEMBRANE PROTEIN-RELATED"/>
    <property type="match status" value="1"/>
</dbReference>
<keyword evidence="4 6" id="KW-1133">Transmembrane helix</keyword>
<protein>
    <submittedName>
        <fullName evidence="8">Type II secretion system protein F</fullName>
    </submittedName>
</protein>
<dbReference type="KEGG" id="csur:N24_0429"/>
<feature type="domain" description="Type II secretion system protein GspF" evidence="7">
    <location>
        <begin position="90"/>
        <end position="213"/>
    </location>
</feature>
<evidence type="ECO:0000256" key="4">
    <source>
        <dbReference type="ARBA" id="ARBA00022989"/>
    </source>
</evidence>
<evidence type="ECO:0000259" key="7">
    <source>
        <dbReference type="Pfam" id="PF00482"/>
    </source>
</evidence>
<dbReference type="Proteomes" id="UP000218244">
    <property type="component" value="Chromosome"/>
</dbReference>
<keyword evidence="5 6" id="KW-0472">Membrane</keyword>
<sequence length="258" mass="26985">MVYALALLSAAIVVSAPPGPRRRTHSSTAKPSFLIPALVTLFFLATLLFIVVDAYTMIAGIIIAAVLLWYLRSRHDIAQHVKQSEVLASFLSLCAGNLRAGVAMVDAMEYALANSPTDKTISVALQTAARQARSGGSGPKVLIDATSPDLQRLGYLWDTSSRHGIPLVALIDQMRLRITAKQRHAESTRAALQGPQATAVILTVLPLAGVLMGTAMGAHPLGVLTGGGIGGLLLVIGVGLDAAGFVITHKILQSASPQ</sequence>
<accession>A0A160PPV3</accession>
<dbReference type="AlphaFoldDB" id="A0A160PPV3"/>
<dbReference type="GO" id="GO:0005886">
    <property type="term" value="C:plasma membrane"/>
    <property type="evidence" value="ECO:0007669"/>
    <property type="project" value="UniProtKB-SubCell"/>
</dbReference>
<dbReference type="Pfam" id="PF00482">
    <property type="entry name" value="T2SSF"/>
    <property type="match status" value="1"/>
</dbReference>
<evidence type="ECO:0000256" key="5">
    <source>
        <dbReference type="ARBA" id="ARBA00023136"/>
    </source>
</evidence>
<evidence type="ECO:0000313" key="8">
    <source>
        <dbReference type="EMBL" id="BAU94691.1"/>
    </source>
</evidence>
<evidence type="ECO:0000256" key="1">
    <source>
        <dbReference type="ARBA" id="ARBA00004651"/>
    </source>
</evidence>
<name>A0A160PPV3_9CORY</name>
<dbReference type="RefSeq" id="WP_096453951.1">
    <property type="nucleotide sequence ID" value="NZ_AP017369.1"/>
</dbReference>
<feature type="transmembrane region" description="Helical" evidence="6">
    <location>
        <begin position="39"/>
        <end position="71"/>
    </location>
</feature>
<keyword evidence="9" id="KW-1185">Reference proteome</keyword>
<feature type="transmembrane region" description="Helical" evidence="6">
    <location>
        <begin position="224"/>
        <end position="247"/>
    </location>
</feature>
<feature type="transmembrane region" description="Helical" evidence="6">
    <location>
        <begin position="197"/>
        <end position="218"/>
    </location>
</feature>
<evidence type="ECO:0000256" key="2">
    <source>
        <dbReference type="ARBA" id="ARBA00022475"/>
    </source>
</evidence>
<evidence type="ECO:0000256" key="3">
    <source>
        <dbReference type="ARBA" id="ARBA00022692"/>
    </source>
</evidence>
<reference evidence="8 9" key="1">
    <citation type="submission" date="2016-02" db="EMBL/GenBank/DDBJ databases">
        <title>Corynebacterium glutamicum N24 whole genome sequencing project.</title>
        <authorList>
            <person name="Matsutani M."/>
            <person name="Nangtapong N."/>
            <person name="Yakushi T."/>
            <person name="Matsushita K."/>
        </authorList>
    </citation>
    <scope>NUCLEOTIDE SEQUENCE [LARGE SCALE GENOMIC DNA]</scope>
    <source>
        <strain evidence="8 9">N24</strain>
    </source>
</reference>
<proteinExistence type="predicted"/>
<keyword evidence="2" id="KW-1003">Cell membrane</keyword>
<dbReference type="PANTHER" id="PTHR35007:SF4">
    <property type="entry name" value="CONSERVED TRANSMEMBRANE PROTEIN-RELATED"/>
    <property type="match status" value="1"/>
</dbReference>
<keyword evidence="3 6" id="KW-0812">Transmembrane</keyword>
<comment type="subcellular location">
    <subcellularLocation>
        <location evidence="1">Cell membrane</location>
        <topology evidence="1">Multi-pass membrane protein</topology>
    </subcellularLocation>
</comment>
<dbReference type="EMBL" id="AP017369">
    <property type="protein sequence ID" value="BAU94691.1"/>
    <property type="molecule type" value="Genomic_DNA"/>
</dbReference>
<gene>
    <name evidence="8" type="ORF">N24_0429</name>
</gene>